<dbReference type="GO" id="GO:0046872">
    <property type="term" value="F:metal ion binding"/>
    <property type="evidence" value="ECO:0007669"/>
    <property type="project" value="UniProtKB-KW"/>
</dbReference>
<sequence length="201" mass="22606">TYVIKDDLSIIIDPGLTQFLPELLQDLHRDGIDPKDIDIIANTHLHGDHCWANEAFQKISGAKILLHPLQKNFWDKTVTQTSKFFGLPAVEFTSESFLDNDKLNAGEVEFELIPSPGHSPDSICFYCKSEKVLICGDVIFNQNTGRVDLPGGSAEELKQSIERLSQLEIEYLLPGHMDIVVGGEKVKNNFEFIKKYVLGYL</sequence>
<dbReference type="PANTHER" id="PTHR46233">
    <property type="entry name" value="HYDROXYACYLGLUTATHIONE HYDROLASE GLOC"/>
    <property type="match status" value="1"/>
</dbReference>
<feature type="non-terminal residue" evidence="6">
    <location>
        <position position="1"/>
    </location>
</feature>
<accession>X1IIH7</accession>
<feature type="domain" description="Metallo-beta-lactamase" evidence="5">
    <location>
        <begin position="1"/>
        <end position="176"/>
    </location>
</feature>
<evidence type="ECO:0000259" key="5">
    <source>
        <dbReference type="SMART" id="SM00849"/>
    </source>
</evidence>
<keyword evidence="2" id="KW-0479">Metal-binding</keyword>
<organism evidence="6">
    <name type="scientific">marine sediment metagenome</name>
    <dbReference type="NCBI Taxonomy" id="412755"/>
    <lineage>
        <taxon>unclassified sequences</taxon>
        <taxon>metagenomes</taxon>
        <taxon>ecological metagenomes</taxon>
    </lineage>
</organism>
<dbReference type="InterPro" id="IPR001279">
    <property type="entry name" value="Metallo-B-lactamas"/>
</dbReference>
<dbReference type="PANTHER" id="PTHR46233:SF3">
    <property type="entry name" value="HYDROXYACYLGLUTATHIONE HYDROLASE GLOC"/>
    <property type="match status" value="1"/>
</dbReference>
<keyword evidence="3" id="KW-0378">Hydrolase</keyword>
<proteinExistence type="predicted"/>
<gene>
    <name evidence="6" type="ORF">S03H2_55587</name>
</gene>
<dbReference type="SMART" id="SM00849">
    <property type="entry name" value="Lactamase_B"/>
    <property type="match status" value="1"/>
</dbReference>
<keyword evidence="4" id="KW-0862">Zinc</keyword>
<reference evidence="6" key="1">
    <citation type="journal article" date="2014" name="Front. Microbiol.">
        <title>High frequency of phylogenetically diverse reductive dehalogenase-homologous genes in deep subseafloor sedimentary metagenomes.</title>
        <authorList>
            <person name="Kawai M."/>
            <person name="Futagami T."/>
            <person name="Toyoda A."/>
            <person name="Takaki Y."/>
            <person name="Nishi S."/>
            <person name="Hori S."/>
            <person name="Arai W."/>
            <person name="Tsubouchi T."/>
            <person name="Morono Y."/>
            <person name="Uchiyama I."/>
            <person name="Ito T."/>
            <person name="Fujiyama A."/>
            <person name="Inagaki F."/>
            <person name="Takami H."/>
        </authorList>
    </citation>
    <scope>NUCLEOTIDE SEQUENCE</scope>
    <source>
        <strain evidence="6">Expedition CK06-06</strain>
    </source>
</reference>
<dbReference type="CDD" id="cd06262">
    <property type="entry name" value="metallo-hydrolase-like_MBL-fold"/>
    <property type="match status" value="1"/>
</dbReference>
<dbReference type="SUPFAM" id="SSF56281">
    <property type="entry name" value="Metallo-hydrolase/oxidoreductase"/>
    <property type="match status" value="1"/>
</dbReference>
<dbReference type="AlphaFoldDB" id="X1IIH7"/>
<dbReference type="InterPro" id="IPR051453">
    <property type="entry name" value="MBL_Glyoxalase_II"/>
</dbReference>
<evidence type="ECO:0000256" key="3">
    <source>
        <dbReference type="ARBA" id="ARBA00022801"/>
    </source>
</evidence>
<dbReference type="GO" id="GO:0016787">
    <property type="term" value="F:hydrolase activity"/>
    <property type="evidence" value="ECO:0007669"/>
    <property type="project" value="UniProtKB-KW"/>
</dbReference>
<evidence type="ECO:0000256" key="1">
    <source>
        <dbReference type="ARBA" id="ARBA00001947"/>
    </source>
</evidence>
<evidence type="ECO:0000313" key="6">
    <source>
        <dbReference type="EMBL" id="GAH81492.1"/>
    </source>
</evidence>
<comment type="caution">
    <text evidence="6">The sequence shown here is derived from an EMBL/GenBank/DDBJ whole genome shotgun (WGS) entry which is preliminary data.</text>
</comment>
<dbReference type="Gene3D" id="3.60.15.10">
    <property type="entry name" value="Ribonuclease Z/Hydroxyacylglutathione hydrolase-like"/>
    <property type="match status" value="1"/>
</dbReference>
<dbReference type="EMBL" id="BARU01035519">
    <property type="protein sequence ID" value="GAH81492.1"/>
    <property type="molecule type" value="Genomic_DNA"/>
</dbReference>
<dbReference type="InterPro" id="IPR036866">
    <property type="entry name" value="RibonucZ/Hydroxyglut_hydro"/>
</dbReference>
<protein>
    <recommendedName>
        <fullName evidence="5">Metallo-beta-lactamase domain-containing protein</fullName>
    </recommendedName>
</protein>
<dbReference type="Pfam" id="PF00753">
    <property type="entry name" value="Lactamase_B"/>
    <property type="match status" value="1"/>
</dbReference>
<evidence type="ECO:0000256" key="4">
    <source>
        <dbReference type="ARBA" id="ARBA00022833"/>
    </source>
</evidence>
<name>X1IIH7_9ZZZZ</name>
<comment type="cofactor">
    <cofactor evidence="1">
        <name>Zn(2+)</name>
        <dbReference type="ChEBI" id="CHEBI:29105"/>
    </cofactor>
</comment>
<evidence type="ECO:0000256" key="2">
    <source>
        <dbReference type="ARBA" id="ARBA00022723"/>
    </source>
</evidence>